<evidence type="ECO:0000256" key="3">
    <source>
        <dbReference type="ARBA" id="ARBA00022859"/>
    </source>
</evidence>
<evidence type="ECO:0000256" key="4">
    <source>
        <dbReference type="ARBA" id="ARBA00022884"/>
    </source>
</evidence>
<dbReference type="PROSITE" id="PS00833">
    <property type="entry name" value="25A_SYNTH_2"/>
    <property type="match status" value="1"/>
</dbReference>
<dbReference type="SUPFAM" id="SSF81301">
    <property type="entry name" value="Nucleotidyltransferase"/>
    <property type="match status" value="1"/>
</dbReference>
<dbReference type="Gene3D" id="3.30.460.10">
    <property type="entry name" value="Beta Polymerase, domain 2"/>
    <property type="match status" value="1"/>
</dbReference>
<dbReference type="Pfam" id="PF10421">
    <property type="entry name" value="OAS1_C"/>
    <property type="match status" value="1"/>
</dbReference>
<accession>A0ABM3XJS0</accession>
<dbReference type="Proteomes" id="UP001652624">
    <property type="component" value="Chromosome 6"/>
</dbReference>
<reference evidence="9" key="1">
    <citation type="submission" date="2025-08" db="UniProtKB">
        <authorList>
            <consortium name="RefSeq"/>
        </authorList>
    </citation>
    <scope>IDENTIFICATION</scope>
</reference>
<dbReference type="InterPro" id="IPR018952">
    <property type="entry name" value="2-5-oligoAdlate_synth_1_dom2/C"/>
</dbReference>
<feature type="domain" description="2'-5'-oligoadenylate synthetase 1" evidence="7">
    <location>
        <begin position="167"/>
        <end position="351"/>
    </location>
</feature>
<dbReference type="GeneID" id="103119209"/>
<keyword evidence="2" id="KW-0399">Innate immunity</keyword>
<gene>
    <name evidence="9" type="primary">LOC103119209</name>
</gene>
<keyword evidence="3" id="KW-0391">Immunity</keyword>
<evidence type="ECO:0000259" key="7">
    <source>
        <dbReference type="Pfam" id="PF10421"/>
    </source>
</evidence>
<protein>
    <submittedName>
        <fullName evidence="9">2'-5'-oligoadenylate synthase 1-like isoform X2</fullName>
    </submittedName>
</protein>
<dbReference type="SUPFAM" id="SSF81631">
    <property type="entry name" value="PAP/OAS1 substrate-binding domain"/>
    <property type="match status" value="1"/>
</dbReference>
<evidence type="ECO:0000256" key="5">
    <source>
        <dbReference type="ARBA" id="ARBA00023118"/>
    </source>
</evidence>
<evidence type="ECO:0000256" key="6">
    <source>
        <dbReference type="SAM" id="MobiDB-lite"/>
    </source>
</evidence>
<dbReference type="InterPro" id="IPR006117">
    <property type="entry name" value="2-5OAS_C_CS"/>
</dbReference>
<name>A0ABM3XJS0_ERIEU</name>
<keyword evidence="5" id="KW-0051">Antiviral defense</keyword>
<proteinExistence type="inferred from homology"/>
<keyword evidence="8" id="KW-1185">Reference proteome</keyword>
<feature type="region of interest" description="Disordered" evidence="6">
    <location>
        <begin position="394"/>
        <end position="451"/>
    </location>
</feature>
<dbReference type="RefSeq" id="XP_060049040.1">
    <property type="nucleotide sequence ID" value="XM_060193057.1"/>
</dbReference>
<dbReference type="PANTHER" id="PTHR11258">
    <property type="entry name" value="2-5 OLIGOADENYLATE SYNTHETASE"/>
    <property type="match status" value="1"/>
</dbReference>
<dbReference type="InterPro" id="IPR043519">
    <property type="entry name" value="NT_sf"/>
</dbReference>
<evidence type="ECO:0000313" key="8">
    <source>
        <dbReference type="Proteomes" id="UP001652624"/>
    </source>
</evidence>
<feature type="region of interest" description="Disordered" evidence="6">
    <location>
        <begin position="516"/>
        <end position="545"/>
    </location>
</feature>
<dbReference type="Gene3D" id="1.10.1410.20">
    <property type="entry name" value="2'-5'-oligoadenylate synthetase 1, domain 2"/>
    <property type="match status" value="1"/>
</dbReference>
<keyword evidence="4" id="KW-0694">RNA-binding</keyword>
<evidence type="ECO:0000256" key="2">
    <source>
        <dbReference type="ARBA" id="ARBA00022588"/>
    </source>
</evidence>
<dbReference type="PANTHER" id="PTHR11258:SF13">
    <property type="entry name" value="2'-5'-OLIGOADENYLATE SYNTHASE 1"/>
    <property type="match status" value="1"/>
</dbReference>
<evidence type="ECO:0000256" key="1">
    <source>
        <dbReference type="ARBA" id="ARBA00009526"/>
    </source>
</evidence>
<organism evidence="8 9">
    <name type="scientific">Erinaceus europaeus</name>
    <name type="common">Western European hedgehog</name>
    <dbReference type="NCBI Taxonomy" id="9365"/>
    <lineage>
        <taxon>Eukaryota</taxon>
        <taxon>Metazoa</taxon>
        <taxon>Chordata</taxon>
        <taxon>Craniata</taxon>
        <taxon>Vertebrata</taxon>
        <taxon>Euteleostomi</taxon>
        <taxon>Mammalia</taxon>
        <taxon>Eutheria</taxon>
        <taxon>Laurasiatheria</taxon>
        <taxon>Eulipotyphla</taxon>
        <taxon>Erinaceidae</taxon>
        <taxon>Erinaceinae</taxon>
        <taxon>Erinaceus</taxon>
    </lineage>
</organism>
<evidence type="ECO:0000313" key="9">
    <source>
        <dbReference type="RefSeq" id="XP_060049040.1"/>
    </source>
</evidence>
<sequence>MADLIAIPAGDLDAFIRDHLLPDTPFRRQVRAAVHTLSTFLQRKPFPGALYPVRVSKVLKGSSSGQDKALVGRADAHLLVVFLDEIKTFEAQLHCRGEFIKEIRRRLEAYQREKMFGVEFEIQEERSEDPHALCFTLRPPGQAGSREQLEFNVLLAFDILGHWNGRKPKPQIYIRLIQECQNLKAEGTFSSCFTELRGAFFTQLPAKLKSLLHLVKHWFLKCQEERGGPLPPQYALELLTVYAWERGRQRKDFVTAEGFRTVLELVLSYRWLLIYWKRYYNLQNSIIKEYLQKQLRKRRPVILDPADPTGNVAGEDLCAWARLAEEAHTWLSYPCCRNSDGSPVKAWGVQTKRRQSTKRRTVRRRVFKGDGALLDSTLDSPSVPTVIGRQVLQGGCPAAGDRQPTSGPQTPGKREQDTHRPLNGHTSLPKNSRPMGANPPIFRGRRAPHRSKRAKAIAHTRRHTLPRRCPSLGDIQTPREERKALNASTSSQNRPRITGAAPLILGWGSAVYHSKKAEGTHPPSSPLLHRQCSHTSPVSPKPSLYKITGETGERVGPGLDCPLCTCQRVVGPVTIKGVGIPASCTYGARINPKSAKKTSVCEIKGRVSMPVLLHEC</sequence>
<dbReference type="PROSITE" id="PS50152">
    <property type="entry name" value="25A_SYNTH_3"/>
    <property type="match status" value="1"/>
</dbReference>
<comment type="similarity">
    <text evidence="1">Belongs to the 2-5A synthase family.</text>
</comment>